<dbReference type="AlphaFoldDB" id="A0AAV1CLL7"/>
<feature type="region of interest" description="Disordered" evidence="1">
    <location>
        <begin position="38"/>
        <end position="58"/>
    </location>
</feature>
<gene>
    <name evidence="3" type="ORF">OLC1_LOCUS7105</name>
</gene>
<keyword evidence="2" id="KW-0472">Membrane</keyword>
<feature type="transmembrane region" description="Helical" evidence="2">
    <location>
        <begin position="6"/>
        <end position="27"/>
    </location>
</feature>
<keyword evidence="4" id="KW-1185">Reference proteome</keyword>
<keyword evidence="2" id="KW-0812">Transmembrane</keyword>
<accession>A0AAV1CLL7</accession>
<dbReference type="Proteomes" id="UP001161247">
    <property type="component" value="Chromosome 2"/>
</dbReference>
<organism evidence="3 4">
    <name type="scientific">Oldenlandia corymbosa var. corymbosa</name>
    <dbReference type="NCBI Taxonomy" id="529605"/>
    <lineage>
        <taxon>Eukaryota</taxon>
        <taxon>Viridiplantae</taxon>
        <taxon>Streptophyta</taxon>
        <taxon>Embryophyta</taxon>
        <taxon>Tracheophyta</taxon>
        <taxon>Spermatophyta</taxon>
        <taxon>Magnoliopsida</taxon>
        <taxon>eudicotyledons</taxon>
        <taxon>Gunneridae</taxon>
        <taxon>Pentapetalae</taxon>
        <taxon>asterids</taxon>
        <taxon>lamiids</taxon>
        <taxon>Gentianales</taxon>
        <taxon>Rubiaceae</taxon>
        <taxon>Rubioideae</taxon>
        <taxon>Spermacoceae</taxon>
        <taxon>Hedyotis-Oldenlandia complex</taxon>
        <taxon>Oldenlandia</taxon>
    </lineage>
</organism>
<proteinExistence type="predicted"/>
<sequence>MARTTVFGAVARILVVILWITVLFQTLGASSTAGRKLLSWDGETPGRVPKPDSPPGSH</sequence>
<reference evidence="3" key="1">
    <citation type="submission" date="2023-03" db="EMBL/GenBank/DDBJ databases">
        <authorList>
            <person name="Julca I."/>
        </authorList>
    </citation>
    <scope>NUCLEOTIDE SEQUENCE</scope>
</reference>
<evidence type="ECO:0000313" key="3">
    <source>
        <dbReference type="EMBL" id="CAI9096322.1"/>
    </source>
</evidence>
<evidence type="ECO:0000256" key="2">
    <source>
        <dbReference type="SAM" id="Phobius"/>
    </source>
</evidence>
<evidence type="ECO:0000313" key="4">
    <source>
        <dbReference type="Proteomes" id="UP001161247"/>
    </source>
</evidence>
<protein>
    <submittedName>
        <fullName evidence="3">OLC1v1032427C1</fullName>
    </submittedName>
</protein>
<dbReference type="EMBL" id="OX459119">
    <property type="protein sequence ID" value="CAI9096322.1"/>
    <property type="molecule type" value="Genomic_DNA"/>
</dbReference>
<keyword evidence="2" id="KW-1133">Transmembrane helix</keyword>
<evidence type="ECO:0000256" key="1">
    <source>
        <dbReference type="SAM" id="MobiDB-lite"/>
    </source>
</evidence>
<name>A0AAV1CLL7_OLDCO</name>